<dbReference type="RefSeq" id="WP_025005784.1">
    <property type="nucleotide sequence ID" value="NZ_AZEL01000004.1"/>
</dbReference>
<dbReference type="Pfam" id="PF13349">
    <property type="entry name" value="DUF4097"/>
    <property type="match status" value="1"/>
</dbReference>
<organism evidence="2 3">
    <name type="scientific">Lactobacillus gallinarum DSM 10532 = JCM 2011</name>
    <dbReference type="NCBI Taxonomy" id="1423748"/>
    <lineage>
        <taxon>Bacteria</taxon>
        <taxon>Bacillati</taxon>
        <taxon>Bacillota</taxon>
        <taxon>Bacilli</taxon>
        <taxon>Lactobacillales</taxon>
        <taxon>Lactobacillaceae</taxon>
        <taxon>Lactobacillus</taxon>
    </lineage>
</organism>
<feature type="domain" description="DUF4097" evidence="1">
    <location>
        <begin position="22"/>
        <end position="242"/>
    </location>
</feature>
<proteinExistence type="predicted"/>
<comment type="caution">
    <text evidence="2">The sequence shown here is derived from an EMBL/GenBank/DDBJ whole genome shotgun (WGS) entry which is preliminary data.</text>
</comment>
<dbReference type="AlphaFoldDB" id="A0A0R1PA18"/>
<dbReference type="InterPro" id="IPR025164">
    <property type="entry name" value="Toastrack_DUF4097"/>
</dbReference>
<dbReference type="EMBL" id="AZEL01000004">
    <property type="protein sequence ID" value="KRL25128.1"/>
    <property type="molecule type" value="Genomic_DNA"/>
</dbReference>
<dbReference type="OrthoDB" id="2323446at2"/>
<evidence type="ECO:0000259" key="1">
    <source>
        <dbReference type="Pfam" id="PF13349"/>
    </source>
</evidence>
<evidence type="ECO:0000313" key="2">
    <source>
        <dbReference type="EMBL" id="KRL25128.1"/>
    </source>
</evidence>
<dbReference type="Proteomes" id="UP000051311">
    <property type="component" value="Unassembled WGS sequence"/>
</dbReference>
<dbReference type="eggNOG" id="COG3595">
    <property type="taxonomic scope" value="Bacteria"/>
</dbReference>
<evidence type="ECO:0000313" key="3">
    <source>
        <dbReference type="Proteomes" id="UP000051311"/>
    </source>
</evidence>
<sequence>MFSNKNDKIEKVDKILTNEAFEELQVDFADINLAIESGDHFEVHYHGPEDKQPVVIQNEQQLRLKQPETDRKNGKFWQKGLFKIEVVTSSDVGKVKITVPKDHQLREAYIGLASGDTRIQDVNLDELEFSSASGDLKIDRLKVAKLSLSIVSGDAKLDQLKVDSGNADLTSGSFLLKNSQITKSLAVTTVSGDNLIENVEVDQCDLTTLSGDNTIFGGKATHAQIGKETNGSHLKMSAVSGDNIVK</sequence>
<gene>
    <name evidence="2" type="ORF">FC37_GL001777</name>
</gene>
<reference evidence="2 3" key="1">
    <citation type="journal article" date="2015" name="Genome Announc.">
        <title>Expanding the biotechnology potential of lactobacilli through comparative genomics of 213 strains and associated genera.</title>
        <authorList>
            <person name="Sun Z."/>
            <person name="Harris H.M."/>
            <person name="McCann A."/>
            <person name="Guo C."/>
            <person name="Argimon S."/>
            <person name="Zhang W."/>
            <person name="Yang X."/>
            <person name="Jeffery I.B."/>
            <person name="Cooney J.C."/>
            <person name="Kagawa T.F."/>
            <person name="Liu W."/>
            <person name="Song Y."/>
            <person name="Salvetti E."/>
            <person name="Wrobel A."/>
            <person name="Rasinkangas P."/>
            <person name="Parkhill J."/>
            <person name="Rea M.C."/>
            <person name="O'Sullivan O."/>
            <person name="Ritari J."/>
            <person name="Douillard F.P."/>
            <person name="Paul Ross R."/>
            <person name="Yang R."/>
            <person name="Briner A.E."/>
            <person name="Felis G.E."/>
            <person name="de Vos W.M."/>
            <person name="Barrangou R."/>
            <person name="Klaenhammer T.R."/>
            <person name="Caufield P.W."/>
            <person name="Cui Y."/>
            <person name="Zhang H."/>
            <person name="O'Toole P.W."/>
        </authorList>
    </citation>
    <scope>NUCLEOTIDE SEQUENCE [LARGE SCALE GENOMIC DNA]</scope>
    <source>
        <strain evidence="2 3">DSM 10532</strain>
    </source>
</reference>
<accession>A0A0R1PA18</accession>
<protein>
    <recommendedName>
        <fullName evidence="1">DUF4097 domain-containing protein</fullName>
    </recommendedName>
</protein>
<dbReference type="STRING" id="1423748.FC37_GL001777"/>
<name>A0A0R1PA18_9LACO</name>
<dbReference type="Gene3D" id="2.160.20.120">
    <property type="match status" value="1"/>
</dbReference>
<dbReference type="PATRIC" id="fig|1423748.3.peg.1847"/>